<gene>
    <name evidence="1" type="ORF">AMATHDRAFT_153857</name>
</gene>
<reference evidence="1 2" key="1">
    <citation type="submission" date="2014-02" db="EMBL/GenBank/DDBJ databases">
        <title>Transposable element dynamics among asymbiotic and ectomycorrhizal Amanita fungi.</title>
        <authorList>
            <consortium name="DOE Joint Genome Institute"/>
            <person name="Hess J."/>
            <person name="Skrede I."/>
            <person name="Wolfe B."/>
            <person name="LaButti K."/>
            <person name="Ohm R.A."/>
            <person name="Grigoriev I.V."/>
            <person name="Pringle A."/>
        </authorList>
    </citation>
    <scope>NUCLEOTIDE SEQUENCE [LARGE SCALE GENOMIC DNA]</scope>
    <source>
        <strain evidence="1 2">SKay4041</strain>
    </source>
</reference>
<accession>A0A2A9NET9</accession>
<proteinExistence type="predicted"/>
<dbReference type="EMBL" id="KZ302160">
    <property type="protein sequence ID" value="PFH46781.1"/>
    <property type="molecule type" value="Genomic_DNA"/>
</dbReference>
<sequence>RPANPQELFKLCHSQAHNAVERIFGIIKNRWTILVRPPAFDMSIQVFFSLLVLNC</sequence>
<evidence type="ECO:0008006" key="3">
    <source>
        <dbReference type="Google" id="ProtNLM"/>
    </source>
</evidence>
<organism evidence="1 2">
    <name type="scientific">Amanita thiersii Skay4041</name>
    <dbReference type="NCBI Taxonomy" id="703135"/>
    <lineage>
        <taxon>Eukaryota</taxon>
        <taxon>Fungi</taxon>
        <taxon>Dikarya</taxon>
        <taxon>Basidiomycota</taxon>
        <taxon>Agaricomycotina</taxon>
        <taxon>Agaricomycetes</taxon>
        <taxon>Agaricomycetidae</taxon>
        <taxon>Agaricales</taxon>
        <taxon>Pluteineae</taxon>
        <taxon>Amanitaceae</taxon>
        <taxon>Amanita</taxon>
    </lineage>
</organism>
<feature type="non-terminal residue" evidence="1">
    <location>
        <position position="1"/>
    </location>
</feature>
<protein>
    <recommendedName>
        <fullName evidence="3">DDE Tnp4 domain-containing protein</fullName>
    </recommendedName>
</protein>
<dbReference type="OrthoDB" id="1681765at2759"/>
<name>A0A2A9NET9_9AGAR</name>
<dbReference type="AlphaFoldDB" id="A0A2A9NET9"/>
<evidence type="ECO:0000313" key="1">
    <source>
        <dbReference type="EMBL" id="PFH46781.1"/>
    </source>
</evidence>
<keyword evidence="2" id="KW-1185">Reference proteome</keyword>
<evidence type="ECO:0000313" key="2">
    <source>
        <dbReference type="Proteomes" id="UP000242287"/>
    </source>
</evidence>
<dbReference type="Proteomes" id="UP000242287">
    <property type="component" value="Unassembled WGS sequence"/>
</dbReference>